<dbReference type="GO" id="GO:0004077">
    <property type="term" value="F:biotin--[biotin carboxyl-carrier protein] ligase activity"/>
    <property type="evidence" value="ECO:0007669"/>
    <property type="project" value="TreeGrafter"/>
</dbReference>
<evidence type="ECO:0000313" key="2">
    <source>
        <dbReference type="Proteomes" id="UP000015106"/>
    </source>
</evidence>
<reference evidence="1" key="2">
    <citation type="submission" date="2018-03" db="EMBL/GenBank/DDBJ databases">
        <title>The Triticum urartu genome reveals the dynamic nature of wheat genome evolution.</title>
        <authorList>
            <person name="Ling H."/>
            <person name="Ma B."/>
            <person name="Shi X."/>
            <person name="Liu H."/>
            <person name="Dong L."/>
            <person name="Sun H."/>
            <person name="Cao Y."/>
            <person name="Gao Q."/>
            <person name="Zheng S."/>
            <person name="Li Y."/>
            <person name="Yu Y."/>
            <person name="Du H."/>
            <person name="Qi M."/>
            <person name="Li Y."/>
            <person name="Yu H."/>
            <person name="Cui Y."/>
            <person name="Wang N."/>
            <person name="Chen C."/>
            <person name="Wu H."/>
            <person name="Zhao Y."/>
            <person name="Zhang J."/>
            <person name="Li Y."/>
            <person name="Zhou W."/>
            <person name="Zhang B."/>
            <person name="Hu W."/>
            <person name="Eijk M."/>
            <person name="Tang J."/>
            <person name="Witsenboer H."/>
            <person name="Zhao S."/>
            <person name="Li Z."/>
            <person name="Zhang A."/>
            <person name="Wang D."/>
            <person name="Liang C."/>
        </authorList>
    </citation>
    <scope>NUCLEOTIDE SEQUENCE [LARGE SCALE GENOMIC DNA]</scope>
    <source>
        <strain evidence="1">cv. G1812</strain>
    </source>
</reference>
<dbReference type="GO" id="GO:0005737">
    <property type="term" value="C:cytoplasm"/>
    <property type="evidence" value="ECO:0007669"/>
    <property type="project" value="TreeGrafter"/>
</dbReference>
<dbReference type="Proteomes" id="UP000015106">
    <property type="component" value="Chromosome 2"/>
</dbReference>
<dbReference type="EnsemblPlants" id="TuG1812G0200001608.01.T01">
    <property type="protein sequence ID" value="TuG1812G0200001608.01.T01"/>
    <property type="gene ID" value="TuG1812G0200001608.01"/>
</dbReference>
<organism evidence="1 2">
    <name type="scientific">Triticum urartu</name>
    <name type="common">Red wild einkorn</name>
    <name type="synonym">Crithodium urartu</name>
    <dbReference type="NCBI Taxonomy" id="4572"/>
    <lineage>
        <taxon>Eukaryota</taxon>
        <taxon>Viridiplantae</taxon>
        <taxon>Streptophyta</taxon>
        <taxon>Embryophyta</taxon>
        <taxon>Tracheophyta</taxon>
        <taxon>Spermatophyta</taxon>
        <taxon>Magnoliopsida</taxon>
        <taxon>Liliopsida</taxon>
        <taxon>Poales</taxon>
        <taxon>Poaceae</taxon>
        <taxon>BOP clade</taxon>
        <taxon>Pooideae</taxon>
        <taxon>Triticodae</taxon>
        <taxon>Triticeae</taxon>
        <taxon>Triticinae</taxon>
        <taxon>Triticum</taxon>
    </lineage>
</organism>
<name>A0A8R7TEG3_TRIUA</name>
<keyword evidence="2" id="KW-1185">Reference proteome</keyword>
<dbReference type="AlphaFoldDB" id="A0A8R7TEG3"/>
<accession>A0A8R7TEG3</accession>
<proteinExistence type="predicted"/>
<reference evidence="2" key="1">
    <citation type="journal article" date="2013" name="Nature">
        <title>Draft genome of the wheat A-genome progenitor Triticum urartu.</title>
        <authorList>
            <person name="Ling H.Q."/>
            <person name="Zhao S."/>
            <person name="Liu D."/>
            <person name="Wang J."/>
            <person name="Sun H."/>
            <person name="Zhang C."/>
            <person name="Fan H."/>
            <person name="Li D."/>
            <person name="Dong L."/>
            <person name="Tao Y."/>
            <person name="Gao C."/>
            <person name="Wu H."/>
            <person name="Li Y."/>
            <person name="Cui Y."/>
            <person name="Guo X."/>
            <person name="Zheng S."/>
            <person name="Wang B."/>
            <person name="Yu K."/>
            <person name="Liang Q."/>
            <person name="Yang W."/>
            <person name="Lou X."/>
            <person name="Chen J."/>
            <person name="Feng M."/>
            <person name="Jian J."/>
            <person name="Zhang X."/>
            <person name="Luo G."/>
            <person name="Jiang Y."/>
            <person name="Liu J."/>
            <person name="Wang Z."/>
            <person name="Sha Y."/>
            <person name="Zhang B."/>
            <person name="Wu H."/>
            <person name="Tang D."/>
            <person name="Shen Q."/>
            <person name="Xue P."/>
            <person name="Zou S."/>
            <person name="Wang X."/>
            <person name="Liu X."/>
            <person name="Wang F."/>
            <person name="Yang Y."/>
            <person name="An X."/>
            <person name="Dong Z."/>
            <person name="Zhang K."/>
            <person name="Zhang X."/>
            <person name="Luo M.C."/>
            <person name="Dvorak J."/>
            <person name="Tong Y."/>
            <person name="Wang J."/>
            <person name="Yang H."/>
            <person name="Li Z."/>
            <person name="Wang D."/>
            <person name="Zhang A."/>
            <person name="Wang J."/>
        </authorList>
    </citation>
    <scope>NUCLEOTIDE SEQUENCE</scope>
    <source>
        <strain evidence="2">cv. G1812</strain>
    </source>
</reference>
<reference evidence="1" key="3">
    <citation type="submission" date="2022-06" db="UniProtKB">
        <authorList>
            <consortium name="EnsemblPlants"/>
        </authorList>
    </citation>
    <scope>IDENTIFICATION</scope>
</reference>
<dbReference type="PANTHER" id="PTHR12835:SF5">
    <property type="entry name" value="BIOTIN--PROTEIN LIGASE"/>
    <property type="match status" value="1"/>
</dbReference>
<dbReference type="Gramene" id="TuG1812G0200001608.01.T01">
    <property type="protein sequence ID" value="TuG1812G0200001608.01.T01"/>
    <property type="gene ID" value="TuG1812G0200001608.01"/>
</dbReference>
<evidence type="ECO:0000313" key="1">
    <source>
        <dbReference type="EnsemblPlants" id="TuG1812G0200001608.01.T01"/>
    </source>
</evidence>
<protein>
    <submittedName>
        <fullName evidence="1">Uncharacterized protein</fullName>
    </submittedName>
</protein>
<dbReference type="PANTHER" id="PTHR12835">
    <property type="entry name" value="BIOTIN PROTEIN LIGASE"/>
    <property type="match status" value="1"/>
</dbReference>
<sequence length="133" mass="13979">APAAEHSSSGGAPAATTFLLLSGKSAQDQQLLASAAGERSLAEEGGGELAVSLALDASGDAGYDAAAYMGALQARHFGRWMRWSPQMASTHDLVTQNFAKFRVGVVCATYMQFKGRGASNMYANWCLFLLSLL</sequence>